<dbReference type="Proteomes" id="UP001159427">
    <property type="component" value="Unassembled WGS sequence"/>
</dbReference>
<dbReference type="EMBL" id="CALNXI010002261">
    <property type="protein sequence ID" value="CAH3185490.1"/>
    <property type="molecule type" value="Genomic_DNA"/>
</dbReference>
<evidence type="ECO:0000313" key="4">
    <source>
        <dbReference type="EMBL" id="CAH3185490.1"/>
    </source>
</evidence>
<keyword evidence="5" id="KW-1185">Reference proteome</keyword>
<accession>A0ABN8S5E2</accession>
<comment type="cofactor">
    <cofactor evidence="1">
        <name>a divalent metal cation</name>
        <dbReference type="ChEBI" id="CHEBI:60240"/>
    </cofactor>
</comment>
<dbReference type="InterPro" id="IPR027806">
    <property type="entry name" value="HARBI1_dom"/>
</dbReference>
<evidence type="ECO:0000313" key="5">
    <source>
        <dbReference type="Proteomes" id="UP001159427"/>
    </source>
</evidence>
<proteinExistence type="predicted"/>
<evidence type="ECO:0000256" key="1">
    <source>
        <dbReference type="ARBA" id="ARBA00001968"/>
    </source>
</evidence>
<organism evidence="4 5">
    <name type="scientific">Porites evermanni</name>
    <dbReference type="NCBI Taxonomy" id="104178"/>
    <lineage>
        <taxon>Eukaryota</taxon>
        <taxon>Metazoa</taxon>
        <taxon>Cnidaria</taxon>
        <taxon>Anthozoa</taxon>
        <taxon>Hexacorallia</taxon>
        <taxon>Scleractinia</taxon>
        <taxon>Fungiina</taxon>
        <taxon>Poritidae</taxon>
        <taxon>Porites</taxon>
    </lineage>
</organism>
<comment type="caution">
    <text evidence="4">The sequence shown here is derived from an EMBL/GenBank/DDBJ whole genome shotgun (WGS) entry which is preliminary data.</text>
</comment>
<reference evidence="4 5" key="1">
    <citation type="submission" date="2022-05" db="EMBL/GenBank/DDBJ databases">
        <authorList>
            <consortium name="Genoscope - CEA"/>
            <person name="William W."/>
        </authorList>
    </citation>
    <scope>NUCLEOTIDE SEQUENCE [LARGE SCALE GENOMIC DNA]</scope>
</reference>
<sequence length="147" mass="16511">MVARFGRPVPQLYTITNRMMGYLFDEYSHLLADLNQPWLSRDRPRHFAATIHNKGAPLKNCWGFIDGTVGAICKPDENQRILYNGHEKVHEIKFQSVVAPNGFIASLFGPVKGRRHDSGMLVDSGLLQELSHYLFAPDGGMKANEGE</sequence>
<keyword evidence="2" id="KW-0479">Metal-binding</keyword>
<evidence type="ECO:0000259" key="3">
    <source>
        <dbReference type="Pfam" id="PF13359"/>
    </source>
</evidence>
<name>A0ABN8S5E2_9CNID</name>
<gene>
    <name evidence="4" type="ORF">PEVE_00016158</name>
</gene>
<dbReference type="Pfam" id="PF13359">
    <property type="entry name" value="DDE_Tnp_4"/>
    <property type="match status" value="1"/>
</dbReference>
<feature type="domain" description="DDE Tnp4" evidence="3">
    <location>
        <begin position="65"/>
        <end position="132"/>
    </location>
</feature>
<protein>
    <recommendedName>
        <fullName evidence="3">DDE Tnp4 domain-containing protein</fullName>
    </recommendedName>
</protein>
<evidence type="ECO:0000256" key="2">
    <source>
        <dbReference type="ARBA" id="ARBA00022723"/>
    </source>
</evidence>